<sequence length="392" mass="42995">MLQKQNEMLGDICSMIKGLAINPAQKTQEAMSTISSLSALVSNGTTPYMAPRNDIVPPSTFRNPLPTLPRQQGLPPRQIPPQHPYAPPMSPHSQAQFRMPVSGTFPGQPLPQPSHLSHTLHLSQTTAPFKLPITSPLQQEQPRPPPPSGQSMRPPSPPFAELPPLPQANRSYNFKTILPSTGPREIAPWVGAPGPSSSGVKRKRPTQSCDYNGNANGSLPQASSRYKPAISPPSFSTVDSPASPVDPTRRPYSDATNQLLKEPFDAIPGDVRRPFMRSTCIQAGSTMLDYANPVVDMEMEMDELKENIIYLIQGINMPQILLDMMTPSANPDAANDAKVQVENVQAENEDWKIAFKLLMSELKKMGKLTKYNVADYVGILVDSMQAMKRSKK</sequence>
<organism evidence="1 2">
    <name type="scientific">Coemansia furcata</name>
    <dbReference type="NCBI Taxonomy" id="417177"/>
    <lineage>
        <taxon>Eukaryota</taxon>
        <taxon>Fungi</taxon>
        <taxon>Fungi incertae sedis</taxon>
        <taxon>Zoopagomycota</taxon>
        <taxon>Kickxellomycotina</taxon>
        <taxon>Kickxellomycetes</taxon>
        <taxon>Kickxellales</taxon>
        <taxon>Kickxellaceae</taxon>
        <taxon>Coemansia</taxon>
    </lineage>
</organism>
<comment type="caution">
    <text evidence="1">The sequence shown here is derived from an EMBL/GenBank/DDBJ whole genome shotgun (WGS) entry which is preliminary data.</text>
</comment>
<accession>A0ACC1LMK2</accession>
<dbReference type="EMBL" id="JANBUP010000323">
    <property type="protein sequence ID" value="KAJ2811959.1"/>
    <property type="molecule type" value="Genomic_DNA"/>
</dbReference>
<dbReference type="Proteomes" id="UP001140096">
    <property type="component" value="Unassembled WGS sequence"/>
</dbReference>
<keyword evidence="2" id="KW-1185">Reference proteome</keyword>
<evidence type="ECO:0000313" key="1">
    <source>
        <dbReference type="EMBL" id="KAJ2811959.1"/>
    </source>
</evidence>
<evidence type="ECO:0000313" key="2">
    <source>
        <dbReference type="Proteomes" id="UP001140096"/>
    </source>
</evidence>
<gene>
    <name evidence="1" type="ORF">H4S07_001723</name>
</gene>
<reference evidence="1" key="1">
    <citation type="submission" date="2022-07" db="EMBL/GenBank/DDBJ databases">
        <title>Phylogenomic reconstructions and comparative analyses of Kickxellomycotina fungi.</title>
        <authorList>
            <person name="Reynolds N.K."/>
            <person name="Stajich J.E."/>
            <person name="Barry K."/>
            <person name="Grigoriev I.V."/>
            <person name="Crous P."/>
            <person name="Smith M.E."/>
        </authorList>
    </citation>
    <scope>NUCLEOTIDE SEQUENCE</scope>
    <source>
        <strain evidence="1">CBS 102833</strain>
    </source>
</reference>
<name>A0ACC1LMK2_9FUNG</name>
<proteinExistence type="predicted"/>
<protein>
    <submittedName>
        <fullName evidence="1">Uncharacterized protein</fullName>
    </submittedName>
</protein>